<accession>A0A8X6H0L2</accession>
<gene>
    <name evidence="1" type="ORF">TNCT_717311</name>
</gene>
<keyword evidence="2" id="KW-1185">Reference proteome</keyword>
<organism evidence="1 2">
    <name type="scientific">Trichonephila clavata</name>
    <name type="common">Joro spider</name>
    <name type="synonym">Nephila clavata</name>
    <dbReference type="NCBI Taxonomy" id="2740835"/>
    <lineage>
        <taxon>Eukaryota</taxon>
        <taxon>Metazoa</taxon>
        <taxon>Ecdysozoa</taxon>
        <taxon>Arthropoda</taxon>
        <taxon>Chelicerata</taxon>
        <taxon>Arachnida</taxon>
        <taxon>Araneae</taxon>
        <taxon>Araneomorphae</taxon>
        <taxon>Entelegynae</taxon>
        <taxon>Araneoidea</taxon>
        <taxon>Nephilidae</taxon>
        <taxon>Trichonephila</taxon>
    </lineage>
</organism>
<dbReference type="Proteomes" id="UP000887116">
    <property type="component" value="Unassembled WGS sequence"/>
</dbReference>
<evidence type="ECO:0000313" key="1">
    <source>
        <dbReference type="EMBL" id="GFR14028.1"/>
    </source>
</evidence>
<dbReference type="AlphaFoldDB" id="A0A8X6H0L2"/>
<comment type="caution">
    <text evidence="1">The sequence shown here is derived from an EMBL/GenBank/DDBJ whole genome shotgun (WGS) entry which is preliminary data.</text>
</comment>
<protein>
    <submittedName>
        <fullName evidence="1">Uncharacterized protein</fullName>
    </submittedName>
</protein>
<sequence>MSDIYDINQSSENQIFSLEDCDALLKFPYHKYASSIKTEPTEVDVSELEPVANLESYNEVERSLSTECTTQDENYSNGVADEVKCISLNRDLRKKLAQGCNILFSAEQKNLAKKRKLEVIGKETKAVQNKCDGKTRRSKPISLFAAPYFRDIKDMHPPDNEDTLAKQRNKDVYSLFATSETM</sequence>
<name>A0A8X6H0L2_TRICU</name>
<reference evidence="1" key="1">
    <citation type="submission" date="2020-07" db="EMBL/GenBank/DDBJ databases">
        <title>Multicomponent nature underlies the extraordinary mechanical properties of spider dragline silk.</title>
        <authorList>
            <person name="Kono N."/>
            <person name="Nakamura H."/>
            <person name="Mori M."/>
            <person name="Yoshida Y."/>
            <person name="Ohtoshi R."/>
            <person name="Malay A.D."/>
            <person name="Moran D.A.P."/>
            <person name="Tomita M."/>
            <person name="Numata K."/>
            <person name="Arakawa K."/>
        </authorList>
    </citation>
    <scope>NUCLEOTIDE SEQUENCE</scope>
</reference>
<evidence type="ECO:0000313" key="2">
    <source>
        <dbReference type="Proteomes" id="UP000887116"/>
    </source>
</evidence>
<proteinExistence type="predicted"/>
<dbReference type="OrthoDB" id="6512202at2759"/>
<dbReference type="EMBL" id="BMAO01007156">
    <property type="protein sequence ID" value="GFR14028.1"/>
    <property type="molecule type" value="Genomic_DNA"/>
</dbReference>